<keyword evidence="4 8" id="KW-0479">Metal-binding</keyword>
<evidence type="ECO:0000256" key="1">
    <source>
        <dbReference type="ARBA" id="ARBA00001342"/>
    </source>
</evidence>
<evidence type="ECO:0000256" key="4">
    <source>
        <dbReference type="ARBA" id="ARBA00022723"/>
    </source>
</evidence>
<evidence type="ECO:0000313" key="11">
    <source>
        <dbReference type="Proteomes" id="UP000811609"/>
    </source>
</evidence>
<dbReference type="GO" id="GO:0051252">
    <property type="term" value="P:regulation of RNA metabolic process"/>
    <property type="evidence" value="ECO:0007669"/>
    <property type="project" value="InterPro"/>
</dbReference>
<dbReference type="NCBIfam" id="NF006875">
    <property type="entry name" value="PRK09372.1"/>
    <property type="match status" value="1"/>
</dbReference>
<keyword evidence="8" id="KW-0460">Magnesium</keyword>
<evidence type="ECO:0000313" key="10">
    <source>
        <dbReference type="EMBL" id="KAG6643197.1"/>
    </source>
</evidence>
<comment type="function">
    <text evidence="6 9">Catalyzes the aldol cleavage of 4-hydroxy-4-methyl-2-oxoglutarate (HMG) into 2 molecules of pyruvate. Also contains a secondary oxaloacetate (OAA) decarboxylase activity due to the common pyruvate enolate transition state formed following C-C bond cleavage in the retro-aldol and decarboxylation reactions.</text>
</comment>
<dbReference type="CDD" id="cd16841">
    <property type="entry name" value="RraA_family"/>
    <property type="match status" value="1"/>
</dbReference>
<comment type="similarity">
    <text evidence="2 9">Belongs to the class II aldolase/RraA-like family.</text>
</comment>
<gene>
    <name evidence="10" type="ORF">CIPAW_09G193900</name>
</gene>
<sequence length="158" mass="16821">MAAIATTEVCDTYAAALANGDLRVLEPIFRSCGMRRTFSGPIVTLKLFEDNQLVMDLLETRGEGRVLIIDGGGTRRRAMVGGLLSLLAQDMGWPGIVVNGCIRDVEEINGCNIGVRALASMPVRSSKEGIGEKHVPVNIAGTLTSLSPNMSSQSESPF</sequence>
<comment type="cofactor">
    <cofactor evidence="8">
        <name>Mg(2+)</name>
        <dbReference type="ChEBI" id="CHEBI:18420"/>
    </cofactor>
</comment>
<organism evidence="10 11">
    <name type="scientific">Carya illinoinensis</name>
    <name type="common">Pecan</name>
    <dbReference type="NCBI Taxonomy" id="32201"/>
    <lineage>
        <taxon>Eukaryota</taxon>
        <taxon>Viridiplantae</taxon>
        <taxon>Streptophyta</taxon>
        <taxon>Embryophyta</taxon>
        <taxon>Tracheophyta</taxon>
        <taxon>Spermatophyta</taxon>
        <taxon>Magnoliopsida</taxon>
        <taxon>eudicotyledons</taxon>
        <taxon>Gunneridae</taxon>
        <taxon>Pentapetalae</taxon>
        <taxon>rosids</taxon>
        <taxon>fabids</taxon>
        <taxon>Fagales</taxon>
        <taxon>Juglandaceae</taxon>
        <taxon>Carya</taxon>
    </lineage>
</organism>
<reference evidence="10" key="1">
    <citation type="submission" date="2020-12" db="EMBL/GenBank/DDBJ databases">
        <title>WGS assembly of Carya illinoinensis cv. Pawnee.</title>
        <authorList>
            <person name="Platts A."/>
            <person name="Shu S."/>
            <person name="Wright S."/>
            <person name="Barry K."/>
            <person name="Edger P."/>
            <person name="Pires J.C."/>
            <person name="Schmutz J."/>
        </authorList>
    </citation>
    <scope>NUCLEOTIDE SEQUENCE</scope>
    <source>
        <tissue evidence="10">Leaf</tissue>
    </source>
</reference>
<dbReference type="EMBL" id="CM031817">
    <property type="protein sequence ID" value="KAG6643197.1"/>
    <property type="molecule type" value="Genomic_DNA"/>
</dbReference>
<dbReference type="GO" id="GO:0008948">
    <property type="term" value="F:oxaloacetate decarboxylase activity"/>
    <property type="evidence" value="ECO:0007669"/>
    <property type="project" value="UniProtKB-EC"/>
</dbReference>
<dbReference type="GO" id="GO:0047443">
    <property type="term" value="F:4-hydroxy-4-methyl-2-oxoglutarate aldolase activity"/>
    <property type="evidence" value="ECO:0007669"/>
    <property type="project" value="UniProtKB-EC"/>
</dbReference>
<protein>
    <recommendedName>
        <fullName evidence="9">4-hydroxy-4-methyl-2-oxoglutarate aldolase</fullName>
        <shortName evidence="9">HMG aldolase</shortName>
        <ecNumber evidence="9">4.1.1.112</ecNumber>
        <ecNumber evidence="9">4.1.3.17</ecNumber>
    </recommendedName>
    <alternativeName>
        <fullName evidence="9">Oxaloacetate decarboxylase</fullName>
    </alternativeName>
</protein>
<evidence type="ECO:0000256" key="7">
    <source>
        <dbReference type="ARBA" id="ARBA00047973"/>
    </source>
</evidence>
<evidence type="ECO:0000256" key="9">
    <source>
        <dbReference type="RuleBase" id="RU004338"/>
    </source>
</evidence>
<evidence type="ECO:0000256" key="6">
    <source>
        <dbReference type="ARBA" id="ARBA00025046"/>
    </source>
</evidence>
<dbReference type="GO" id="GO:0046872">
    <property type="term" value="F:metal ion binding"/>
    <property type="evidence" value="ECO:0007669"/>
    <property type="project" value="UniProtKB-KW"/>
</dbReference>
<evidence type="ECO:0000256" key="5">
    <source>
        <dbReference type="ARBA" id="ARBA00023239"/>
    </source>
</evidence>
<comment type="catalytic activity">
    <reaction evidence="7 9">
        <text>oxaloacetate + H(+) = pyruvate + CO2</text>
        <dbReference type="Rhea" id="RHEA:15641"/>
        <dbReference type="ChEBI" id="CHEBI:15361"/>
        <dbReference type="ChEBI" id="CHEBI:15378"/>
        <dbReference type="ChEBI" id="CHEBI:16452"/>
        <dbReference type="ChEBI" id="CHEBI:16526"/>
        <dbReference type="EC" id="4.1.1.112"/>
    </reaction>
</comment>
<comment type="caution">
    <text evidence="10">The sequence shown here is derived from an EMBL/GenBank/DDBJ whole genome shotgun (WGS) entry which is preliminary data.</text>
</comment>
<dbReference type="NCBIfam" id="TIGR01935">
    <property type="entry name" value="NOT-MenG"/>
    <property type="match status" value="1"/>
</dbReference>
<feature type="binding site" evidence="8">
    <location>
        <position position="104"/>
    </location>
    <ligand>
        <name>Mg(2+)</name>
        <dbReference type="ChEBI" id="CHEBI:18420"/>
    </ligand>
</feature>
<comment type="cofactor">
    <cofactor evidence="9">
        <name>a divalent metal cation</name>
        <dbReference type="ChEBI" id="CHEBI:60240"/>
    </cofactor>
</comment>
<proteinExistence type="inferred from homology"/>
<dbReference type="InterPro" id="IPR010203">
    <property type="entry name" value="RraA"/>
</dbReference>
<dbReference type="AlphaFoldDB" id="A0A8T1PPN0"/>
<dbReference type="Proteomes" id="UP000811609">
    <property type="component" value="Chromosome 9"/>
</dbReference>
<feature type="binding site" evidence="8">
    <location>
        <position position="103"/>
    </location>
    <ligand>
        <name>substrate</name>
    </ligand>
</feature>
<name>A0A8T1PPN0_CARIL</name>
<comment type="catalytic activity">
    <reaction evidence="1 9">
        <text>4-hydroxy-4-methyl-2-oxoglutarate = 2 pyruvate</text>
        <dbReference type="Rhea" id="RHEA:22748"/>
        <dbReference type="ChEBI" id="CHEBI:15361"/>
        <dbReference type="ChEBI" id="CHEBI:58276"/>
        <dbReference type="EC" id="4.1.3.17"/>
    </reaction>
</comment>
<dbReference type="InterPro" id="IPR005493">
    <property type="entry name" value="RraA/RraA-like"/>
</dbReference>
<keyword evidence="5 9" id="KW-0456">Lyase</keyword>
<dbReference type="Pfam" id="PF03737">
    <property type="entry name" value="RraA-like"/>
    <property type="match status" value="1"/>
</dbReference>
<dbReference type="GO" id="GO:0008428">
    <property type="term" value="F:ribonuclease inhibitor activity"/>
    <property type="evidence" value="ECO:0007669"/>
    <property type="project" value="InterPro"/>
</dbReference>
<dbReference type="EC" id="4.1.1.112" evidence="9"/>
<evidence type="ECO:0000256" key="2">
    <source>
        <dbReference type="ARBA" id="ARBA00008621"/>
    </source>
</evidence>
<keyword evidence="11" id="KW-1185">Reference proteome</keyword>
<evidence type="ECO:0000256" key="8">
    <source>
        <dbReference type="PIRSR" id="PIRSR605493-1"/>
    </source>
</evidence>
<dbReference type="PANTHER" id="PTHR33254:SF4">
    <property type="entry name" value="4-HYDROXY-4-METHYL-2-OXOGLUTARATE ALDOLASE 3-RELATED"/>
    <property type="match status" value="1"/>
</dbReference>
<dbReference type="EC" id="4.1.3.17" evidence="9"/>
<accession>A0A8T1PPN0</accession>
<dbReference type="PANTHER" id="PTHR33254">
    <property type="entry name" value="4-HYDROXY-4-METHYL-2-OXOGLUTARATE ALDOLASE 3-RELATED"/>
    <property type="match status" value="1"/>
</dbReference>
<feature type="binding site" evidence="8">
    <location>
        <begin position="81"/>
        <end position="84"/>
    </location>
    <ligand>
        <name>substrate</name>
    </ligand>
</feature>
<comment type="subunit">
    <text evidence="3 9">Homotrimer.</text>
</comment>
<evidence type="ECO:0000256" key="3">
    <source>
        <dbReference type="ARBA" id="ARBA00011233"/>
    </source>
</evidence>